<keyword evidence="2" id="KW-1185">Reference proteome</keyword>
<protein>
    <submittedName>
        <fullName evidence="1">Uncharacterized protein</fullName>
    </submittedName>
</protein>
<organism evidence="1 2">
    <name type="scientific">Anas platyrhynchos</name>
    <name type="common">Mallard</name>
    <name type="synonym">Anas boschas</name>
    <dbReference type="NCBI Taxonomy" id="8839"/>
    <lineage>
        <taxon>Eukaryota</taxon>
        <taxon>Metazoa</taxon>
        <taxon>Chordata</taxon>
        <taxon>Craniata</taxon>
        <taxon>Vertebrata</taxon>
        <taxon>Euteleostomi</taxon>
        <taxon>Archelosauria</taxon>
        <taxon>Archosauria</taxon>
        <taxon>Dinosauria</taxon>
        <taxon>Saurischia</taxon>
        <taxon>Theropoda</taxon>
        <taxon>Coelurosauria</taxon>
        <taxon>Aves</taxon>
        <taxon>Neognathae</taxon>
        <taxon>Galloanserae</taxon>
        <taxon>Anseriformes</taxon>
        <taxon>Anatidae</taxon>
        <taxon>Anatinae</taxon>
        <taxon>Anas</taxon>
    </lineage>
</organism>
<proteinExistence type="predicted"/>
<gene>
    <name evidence="1" type="ORF">Anapl_09341</name>
</gene>
<evidence type="ECO:0000313" key="1">
    <source>
        <dbReference type="EMBL" id="EOB07952.1"/>
    </source>
</evidence>
<sequence length="70" mass="7444">MGNAFGLLLGSGARSDTTCLPHLPLLYHKGNLLQLARGAVVVPPCVPVPFLATRNRRMLRGAAGRSCACW</sequence>
<evidence type="ECO:0000313" key="2">
    <source>
        <dbReference type="Proteomes" id="UP000296049"/>
    </source>
</evidence>
<dbReference type="Proteomes" id="UP000296049">
    <property type="component" value="Unassembled WGS sequence"/>
</dbReference>
<dbReference type="EMBL" id="KB742482">
    <property type="protein sequence ID" value="EOB07952.1"/>
    <property type="molecule type" value="Genomic_DNA"/>
</dbReference>
<accession>R0KDB2</accession>
<name>R0KDB2_ANAPL</name>
<reference evidence="2" key="1">
    <citation type="journal article" date="2013" name="Nat. Genet.">
        <title>The duck genome and transcriptome provide insight into an avian influenza virus reservoir species.</title>
        <authorList>
            <person name="Huang Y."/>
            <person name="Li Y."/>
            <person name="Burt D.W."/>
            <person name="Chen H."/>
            <person name="Zhang Y."/>
            <person name="Qian W."/>
            <person name="Kim H."/>
            <person name="Gan S."/>
            <person name="Zhao Y."/>
            <person name="Li J."/>
            <person name="Yi K."/>
            <person name="Feng H."/>
            <person name="Zhu P."/>
            <person name="Li B."/>
            <person name="Liu Q."/>
            <person name="Fairley S."/>
            <person name="Magor K.E."/>
            <person name="Du Z."/>
            <person name="Hu X."/>
            <person name="Goodman L."/>
            <person name="Tafer H."/>
            <person name="Vignal A."/>
            <person name="Lee T."/>
            <person name="Kim K.W."/>
            <person name="Sheng Z."/>
            <person name="An Y."/>
            <person name="Searle S."/>
            <person name="Herrero J."/>
            <person name="Groenen M.A."/>
            <person name="Crooijmans R.P."/>
            <person name="Faraut T."/>
            <person name="Cai Q."/>
            <person name="Webster R.G."/>
            <person name="Aldridge J.R."/>
            <person name="Warren W.C."/>
            <person name="Bartschat S."/>
            <person name="Kehr S."/>
            <person name="Marz M."/>
            <person name="Stadler P.F."/>
            <person name="Smith J."/>
            <person name="Kraus R.H."/>
            <person name="Zhao Y."/>
            <person name="Ren L."/>
            <person name="Fei J."/>
            <person name="Morisson M."/>
            <person name="Kaiser P."/>
            <person name="Griffin D.K."/>
            <person name="Rao M."/>
            <person name="Pitel F."/>
            <person name="Wang J."/>
            <person name="Li N."/>
        </authorList>
    </citation>
    <scope>NUCLEOTIDE SEQUENCE [LARGE SCALE GENOMIC DNA]</scope>
</reference>
<dbReference type="AlphaFoldDB" id="R0KDB2"/>